<keyword evidence="2" id="KW-0413">Isomerase</keyword>
<dbReference type="PANTHER" id="PTHR41252">
    <property type="entry name" value="BLR2505 PROTEIN"/>
    <property type="match status" value="1"/>
</dbReference>
<reference evidence="2 3" key="1">
    <citation type="submission" date="2020-08" db="EMBL/GenBank/DDBJ databases">
        <title>Sequencing the genomes of 1000 actinobacteria strains.</title>
        <authorList>
            <person name="Klenk H.-P."/>
        </authorList>
    </citation>
    <scope>NUCLEOTIDE SEQUENCE [LARGE SCALE GENOMIC DNA]</scope>
    <source>
        <strain evidence="2 3">DSM 28967</strain>
    </source>
</reference>
<dbReference type="RefSeq" id="WP_184801585.1">
    <property type="nucleotide sequence ID" value="NZ_JACHMY010000001.1"/>
</dbReference>
<evidence type="ECO:0000313" key="3">
    <source>
        <dbReference type="Proteomes" id="UP000549971"/>
    </source>
</evidence>
<proteinExistence type="predicted"/>
<dbReference type="Pfam" id="PF12680">
    <property type="entry name" value="SnoaL_2"/>
    <property type="match status" value="1"/>
</dbReference>
<dbReference type="EMBL" id="JACHMY010000001">
    <property type="protein sequence ID" value="MBB5839724.1"/>
    <property type="molecule type" value="Genomic_DNA"/>
</dbReference>
<dbReference type="Gene3D" id="3.10.450.50">
    <property type="match status" value="1"/>
</dbReference>
<accession>A0A7W9JD06</accession>
<evidence type="ECO:0000313" key="2">
    <source>
        <dbReference type="EMBL" id="MBB5839724.1"/>
    </source>
</evidence>
<organism evidence="2 3">
    <name type="scientific">Kribbella italica</name>
    <dbReference type="NCBI Taxonomy" id="1540520"/>
    <lineage>
        <taxon>Bacteria</taxon>
        <taxon>Bacillati</taxon>
        <taxon>Actinomycetota</taxon>
        <taxon>Actinomycetes</taxon>
        <taxon>Propionibacteriales</taxon>
        <taxon>Kribbellaceae</taxon>
        <taxon>Kribbella</taxon>
    </lineage>
</organism>
<gene>
    <name evidence="2" type="ORF">HDA39_006458</name>
</gene>
<evidence type="ECO:0000259" key="1">
    <source>
        <dbReference type="Pfam" id="PF12680"/>
    </source>
</evidence>
<comment type="caution">
    <text evidence="2">The sequence shown here is derived from an EMBL/GenBank/DDBJ whole genome shotgun (WGS) entry which is preliminary data.</text>
</comment>
<dbReference type="Proteomes" id="UP000549971">
    <property type="component" value="Unassembled WGS sequence"/>
</dbReference>
<keyword evidence="3" id="KW-1185">Reference proteome</keyword>
<dbReference type="SUPFAM" id="SSF54427">
    <property type="entry name" value="NTF2-like"/>
    <property type="match status" value="1"/>
</dbReference>
<sequence>MTSAGVVLEHFYRAEAEYVAAGGPGRADFGPVAALLDDEVCLWSQPGLPYSGVWRGREGIEKFLGEFSATWSGLDFLSTRQVAEGDQVAVHLEVRFTAQSTGRSLETSLVQVNRVQGGLVTEFRPYYWDPAAVTALAG</sequence>
<name>A0A7W9JD06_9ACTN</name>
<dbReference type="GO" id="GO:0016853">
    <property type="term" value="F:isomerase activity"/>
    <property type="evidence" value="ECO:0007669"/>
    <property type="project" value="UniProtKB-KW"/>
</dbReference>
<dbReference type="PANTHER" id="PTHR41252:SF1">
    <property type="entry name" value="BLR2505 PROTEIN"/>
    <property type="match status" value="1"/>
</dbReference>
<dbReference type="AlphaFoldDB" id="A0A7W9JD06"/>
<dbReference type="InterPro" id="IPR032710">
    <property type="entry name" value="NTF2-like_dom_sf"/>
</dbReference>
<feature type="domain" description="SnoaL-like" evidence="1">
    <location>
        <begin position="26"/>
        <end position="122"/>
    </location>
</feature>
<dbReference type="InterPro" id="IPR037401">
    <property type="entry name" value="SnoaL-like"/>
</dbReference>
<protein>
    <submittedName>
        <fullName evidence="2">Ketosteroid isomerase-like protein</fullName>
    </submittedName>
</protein>